<organism evidence="1 2">
    <name type="scientific">Catharanthus roseus</name>
    <name type="common">Madagascar periwinkle</name>
    <name type="synonym">Vinca rosea</name>
    <dbReference type="NCBI Taxonomy" id="4058"/>
    <lineage>
        <taxon>Eukaryota</taxon>
        <taxon>Viridiplantae</taxon>
        <taxon>Streptophyta</taxon>
        <taxon>Embryophyta</taxon>
        <taxon>Tracheophyta</taxon>
        <taxon>Spermatophyta</taxon>
        <taxon>Magnoliopsida</taxon>
        <taxon>eudicotyledons</taxon>
        <taxon>Gunneridae</taxon>
        <taxon>Pentapetalae</taxon>
        <taxon>asterids</taxon>
        <taxon>lamiids</taxon>
        <taxon>Gentianales</taxon>
        <taxon>Apocynaceae</taxon>
        <taxon>Rauvolfioideae</taxon>
        <taxon>Vinceae</taxon>
        <taxon>Catharanthinae</taxon>
        <taxon>Catharanthus</taxon>
    </lineage>
</organism>
<dbReference type="EMBL" id="CM044704">
    <property type="protein sequence ID" value="KAI5668252.1"/>
    <property type="molecule type" value="Genomic_DNA"/>
</dbReference>
<reference evidence="2" key="1">
    <citation type="journal article" date="2023" name="Nat. Plants">
        <title>Single-cell RNA sequencing provides a high-resolution roadmap for understanding the multicellular compartmentation of specialized metabolism.</title>
        <authorList>
            <person name="Sun S."/>
            <person name="Shen X."/>
            <person name="Li Y."/>
            <person name="Li Y."/>
            <person name="Wang S."/>
            <person name="Li R."/>
            <person name="Zhang H."/>
            <person name="Shen G."/>
            <person name="Guo B."/>
            <person name="Wei J."/>
            <person name="Xu J."/>
            <person name="St-Pierre B."/>
            <person name="Chen S."/>
            <person name="Sun C."/>
        </authorList>
    </citation>
    <scope>NUCLEOTIDE SEQUENCE [LARGE SCALE GENOMIC DNA]</scope>
</reference>
<dbReference type="Proteomes" id="UP001060085">
    <property type="component" value="Linkage Group LG04"/>
</dbReference>
<sequence>MSMDRTGQLWVISSLLSLIHFNFAQFLSVPLFLSVTSSPPIFLSSSLLFFFYFLFLFLFFTFRLLSCLYLPLLRFFLSTERSETTLLCSSPHRMSSHGSHPPTGCHSPRQLIPPHRCAPLHDKYDQSNTAQSSKKVKKSYKSNIWIHTRRLDIGKDGEPRVECLGCGKVKTRIEERMLSS</sequence>
<accession>A0ACC0B6G7</accession>
<comment type="caution">
    <text evidence="1">The sequence shown here is derived from an EMBL/GenBank/DDBJ whole genome shotgun (WGS) entry which is preliminary data.</text>
</comment>
<name>A0ACC0B6G7_CATRO</name>
<evidence type="ECO:0000313" key="1">
    <source>
        <dbReference type="EMBL" id="KAI5668252.1"/>
    </source>
</evidence>
<keyword evidence="2" id="KW-1185">Reference proteome</keyword>
<protein>
    <submittedName>
        <fullName evidence="1">Uncharacterized protein</fullName>
    </submittedName>
</protein>
<gene>
    <name evidence="1" type="ORF">M9H77_18105</name>
</gene>
<proteinExistence type="predicted"/>
<evidence type="ECO:0000313" key="2">
    <source>
        <dbReference type="Proteomes" id="UP001060085"/>
    </source>
</evidence>